<evidence type="ECO:0000313" key="1">
    <source>
        <dbReference type="EMBL" id="SMX28221.1"/>
    </source>
</evidence>
<dbReference type="Proteomes" id="UP000225972">
    <property type="component" value="Unassembled WGS sequence"/>
</dbReference>
<keyword evidence="2" id="KW-1185">Reference proteome</keyword>
<evidence type="ECO:0000313" key="2">
    <source>
        <dbReference type="Proteomes" id="UP000225972"/>
    </source>
</evidence>
<dbReference type="RefSeq" id="WP_208293341.1">
    <property type="nucleotide sequence ID" value="NZ_FXXP01000002.1"/>
</dbReference>
<gene>
    <name evidence="1" type="ORF">TRP8649_02336</name>
</gene>
<accession>A0A238JBY5</accession>
<name>A0A238JBY5_9RHOB</name>
<evidence type="ECO:0008006" key="3">
    <source>
        <dbReference type="Google" id="ProtNLM"/>
    </source>
</evidence>
<reference evidence="2" key="1">
    <citation type="submission" date="2017-05" db="EMBL/GenBank/DDBJ databases">
        <authorList>
            <person name="Rodrigo-Torres L."/>
            <person name="Arahal R. D."/>
            <person name="Lucena T."/>
        </authorList>
    </citation>
    <scope>NUCLEOTIDE SEQUENCE [LARGE SCALE GENOMIC DNA]</scope>
    <source>
        <strain evidence="2">CECT 8649</strain>
    </source>
</reference>
<protein>
    <recommendedName>
        <fullName evidence="3">DUF736 domain-containing protein</fullName>
    </recommendedName>
</protein>
<dbReference type="AlphaFoldDB" id="A0A238JBY5"/>
<proteinExistence type="predicted"/>
<organism evidence="1 2">
    <name type="scientific">Pelagimonas phthalicica</name>
    <dbReference type="NCBI Taxonomy" id="1037362"/>
    <lineage>
        <taxon>Bacteria</taxon>
        <taxon>Pseudomonadati</taxon>
        <taxon>Pseudomonadota</taxon>
        <taxon>Alphaproteobacteria</taxon>
        <taxon>Rhodobacterales</taxon>
        <taxon>Roseobacteraceae</taxon>
        <taxon>Pelagimonas</taxon>
    </lineage>
</organism>
<dbReference type="EMBL" id="FXXP01000002">
    <property type="protein sequence ID" value="SMX28221.1"/>
    <property type="molecule type" value="Genomic_DNA"/>
</dbReference>
<sequence>MSHETNQPQDKPALNNPFLLGYSVRPTGEGNKSYWSKIAVAWAHKDGQGFNVQMDAMPVDGKLVLRTVPEDHDGTGEVIEPSPE</sequence>